<evidence type="ECO:0000313" key="3">
    <source>
        <dbReference type="EMBL" id="THJ66959.1"/>
    </source>
</evidence>
<dbReference type="InterPro" id="IPR011032">
    <property type="entry name" value="GroES-like_sf"/>
</dbReference>
<name>A0A4V3Z5N1_9MICC</name>
<dbReference type="InterPro" id="IPR020843">
    <property type="entry name" value="ER"/>
</dbReference>
<dbReference type="InterPro" id="IPR013149">
    <property type="entry name" value="ADH-like_C"/>
</dbReference>
<feature type="domain" description="Enoyl reductase (ER)" evidence="2">
    <location>
        <begin position="10"/>
        <end position="315"/>
    </location>
</feature>
<dbReference type="Pfam" id="PF00107">
    <property type="entry name" value="ADH_zinc_N"/>
    <property type="match status" value="1"/>
</dbReference>
<evidence type="ECO:0000256" key="1">
    <source>
        <dbReference type="ARBA" id="ARBA00022857"/>
    </source>
</evidence>
<dbReference type="RefSeq" id="WP_136453552.1">
    <property type="nucleotide sequence ID" value="NZ_SSWH01000004.1"/>
</dbReference>
<sequence length="317" mass="32926">MRAWRFEEFGGPEVLHLGTVDTPQAGAGEVLVRVEATGLNPMDLANLQGAFGGQLPRTAGRDFAGTVAGGDLDGVAVWGTPQGFAADRDGSLAEYVTVPADWVARRPRSLSPAQAAAHGIPTLTAWEAIVSIGRVQPGERVLITGVTGAVGRMAAQVAAWSGARVIGASRHSGSPVRGVHDMLHLDAADLADAVQDVTEGRGADLVLDTVGGDFFAPSVQAQANPGRQVAMFSAEPTVSFDLAEFFHGRRRLIGLDTLQLTGVETAHALTQAGRGFDSGALEPLDVDEWSFDDAGEALAVLASPPDGRPAGRQVIVL</sequence>
<dbReference type="SUPFAM" id="SSF51735">
    <property type="entry name" value="NAD(P)-binding Rossmann-fold domains"/>
    <property type="match status" value="1"/>
</dbReference>
<accession>A0A4V3Z5N1</accession>
<dbReference type="GO" id="GO:0016491">
    <property type="term" value="F:oxidoreductase activity"/>
    <property type="evidence" value="ECO:0007669"/>
    <property type="project" value="InterPro"/>
</dbReference>
<proteinExistence type="predicted"/>
<dbReference type="EMBL" id="SSWH01000004">
    <property type="protein sequence ID" value="THJ66959.1"/>
    <property type="molecule type" value="Genomic_DNA"/>
</dbReference>
<dbReference type="Gene3D" id="3.90.180.10">
    <property type="entry name" value="Medium-chain alcohol dehydrogenases, catalytic domain"/>
    <property type="match status" value="1"/>
</dbReference>
<dbReference type="SMART" id="SM00829">
    <property type="entry name" value="PKS_ER"/>
    <property type="match status" value="1"/>
</dbReference>
<dbReference type="Pfam" id="PF08240">
    <property type="entry name" value="ADH_N"/>
    <property type="match status" value="1"/>
</dbReference>
<dbReference type="Proteomes" id="UP000305233">
    <property type="component" value="Unassembled WGS sequence"/>
</dbReference>
<dbReference type="InterPro" id="IPR036291">
    <property type="entry name" value="NAD(P)-bd_dom_sf"/>
</dbReference>
<dbReference type="InterPro" id="IPR013154">
    <property type="entry name" value="ADH-like_N"/>
</dbReference>
<reference evidence="3 4" key="1">
    <citation type="submission" date="2019-04" db="EMBL/GenBank/DDBJ databases">
        <authorList>
            <person name="Liu Q."/>
            <person name="Xin Y.-H."/>
        </authorList>
    </citation>
    <scope>NUCLEOTIDE SEQUENCE [LARGE SCALE GENOMIC DNA]</scope>
    <source>
        <strain evidence="3 4">AM23</strain>
    </source>
</reference>
<protein>
    <submittedName>
        <fullName evidence="3">Zinc-binding alcohol dehydrogenase family protein</fullName>
    </submittedName>
</protein>
<dbReference type="SUPFAM" id="SSF50129">
    <property type="entry name" value="GroES-like"/>
    <property type="match status" value="1"/>
</dbReference>
<dbReference type="InterPro" id="IPR051603">
    <property type="entry name" value="Zinc-ADH_QOR/CCCR"/>
</dbReference>
<organism evidence="3 4">
    <name type="scientific">Arthrobacter echini</name>
    <dbReference type="NCBI Taxonomy" id="1529066"/>
    <lineage>
        <taxon>Bacteria</taxon>
        <taxon>Bacillati</taxon>
        <taxon>Actinomycetota</taxon>
        <taxon>Actinomycetes</taxon>
        <taxon>Micrococcales</taxon>
        <taxon>Micrococcaceae</taxon>
        <taxon>Arthrobacter</taxon>
    </lineage>
</organism>
<dbReference type="AlphaFoldDB" id="A0A4V3Z5N1"/>
<dbReference type="Gene3D" id="3.40.50.720">
    <property type="entry name" value="NAD(P)-binding Rossmann-like Domain"/>
    <property type="match status" value="1"/>
</dbReference>
<evidence type="ECO:0000313" key="4">
    <source>
        <dbReference type="Proteomes" id="UP000305233"/>
    </source>
</evidence>
<evidence type="ECO:0000259" key="2">
    <source>
        <dbReference type="SMART" id="SM00829"/>
    </source>
</evidence>
<gene>
    <name evidence="3" type="ORF">E8P82_05725</name>
</gene>
<comment type="caution">
    <text evidence="3">The sequence shown here is derived from an EMBL/GenBank/DDBJ whole genome shotgun (WGS) entry which is preliminary data.</text>
</comment>
<dbReference type="PANTHER" id="PTHR44154:SF1">
    <property type="entry name" value="QUINONE OXIDOREDUCTASE"/>
    <property type="match status" value="1"/>
</dbReference>
<keyword evidence="1" id="KW-0521">NADP</keyword>
<dbReference type="PANTHER" id="PTHR44154">
    <property type="entry name" value="QUINONE OXIDOREDUCTASE"/>
    <property type="match status" value="1"/>
</dbReference>
<dbReference type="OrthoDB" id="9780520at2"/>
<keyword evidence="4" id="KW-1185">Reference proteome</keyword>